<name>A0ABP0CZG8_9PEZI</name>
<evidence type="ECO:0000259" key="2">
    <source>
        <dbReference type="Pfam" id="PF00135"/>
    </source>
</evidence>
<evidence type="ECO:0000256" key="1">
    <source>
        <dbReference type="SAM" id="MobiDB-lite"/>
    </source>
</evidence>
<evidence type="ECO:0000313" key="3">
    <source>
        <dbReference type="EMBL" id="CAK7237473.1"/>
    </source>
</evidence>
<feature type="compositionally biased region" description="Basic and acidic residues" evidence="1">
    <location>
        <begin position="497"/>
        <end position="510"/>
    </location>
</feature>
<accession>A0ABP0CZG8</accession>
<proteinExistence type="predicted"/>
<dbReference type="Gene3D" id="3.40.50.1820">
    <property type="entry name" value="alpha/beta hydrolase"/>
    <property type="match status" value="1"/>
</dbReference>
<keyword evidence="4" id="KW-1185">Reference proteome</keyword>
<dbReference type="SUPFAM" id="SSF53474">
    <property type="entry name" value="alpha/beta-Hydrolases"/>
    <property type="match status" value="1"/>
</dbReference>
<feature type="domain" description="Carboxylesterase type B" evidence="2">
    <location>
        <begin position="9"/>
        <end position="539"/>
    </location>
</feature>
<dbReference type="InterPro" id="IPR002018">
    <property type="entry name" value="CarbesteraseB"/>
</dbReference>
<dbReference type="EMBL" id="CAWUHB010000156">
    <property type="protein sequence ID" value="CAK7237473.1"/>
    <property type="molecule type" value="Genomic_DNA"/>
</dbReference>
<sequence length="554" mass="61893">MPIDLTKPVPITGGLVQGVVDPFDASITVFRAIPYAAPPLGQNRFRAPQPVVPWDGVRVCDKFSDVNIQLPPPAKYPDTLAGWPQSEDVLYLNVWVPGEDTERHEPGPYPVFFWMHGGGYREGGNPDKNFDGTGLAQKGVIVVVPNFRLGLTGFLAHPDLTKEDPNGTSGNQGLLDCVQALEWIRDNIAQLGGDPRRVTIAGQSSGYAQSQILICSPLAKGLISGAIMQSGARTTRDPLVISGPASYRYLKDAEQEGIDILTELGVSSIQELRDYPDPLKFAQLSMKRDLKYFGPPPMFRPVMDGHLLTQPYTTSFDQGTVPNDIPVMTGMNSHEATVYIEPRFTVEDLRESVDQRFGGGEWSARFYNVYPPADDEIGRGPLDAWNLSAREYARHGLALWAQQYNQQCASPVYGYYFTHHPPQWKGHKTDWEKPKAPGFQLNKGPLYGAFHSAELAYVFNSVITSDTRPWTDRDRQVGETVSTLWANFIKYGNPNGRKPEDRPEETREAPEWPTLKQDPGHLMEIGQKYELVQTASEQGKTFWNEYYAAMNQAW</sequence>
<gene>
    <name evidence="3" type="ORF">SCUCBS95973_009971</name>
</gene>
<protein>
    <recommendedName>
        <fullName evidence="2">Carboxylesterase type B domain-containing protein</fullName>
    </recommendedName>
</protein>
<dbReference type="PANTHER" id="PTHR11559">
    <property type="entry name" value="CARBOXYLESTERASE"/>
    <property type="match status" value="1"/>
</dbReference>
<feature type="region of interest" description="Disordered" evidence="1">
    <location>
        <begin position="492"/>
        <end position="519"/>
    </location>
</feature>
<dbReference type="Proteomes" id="UP001642405">
    <property type="component" value="Unassembled WGS sequence"/>
</dbReference>
<dbReference type="InterPro" id="IPR050309">
    <property type="entry name" value="Type-B_Carboxylest/Lipase"/>
</dbReference>
<dbReference type="InterPro" id="IPR029058">
    <property type="entry name" value="AB_hydrolase_fold"/>
</dbReference>
<reference evidence="3 4" key="1">
    <citation type="submission" date="2024-01" db="EMBL/GenBank/DDBJ databases">
        <authorList>
            <person name="Allen C."/>
            <person name="Tagirdzhanova G."/>
        </authorList>
    </citation>
    <scope>NUCLEOTIDE SEQUENCE [LARGE SCALE GENOMIC DNA]</scope>
</reference>
<organism evidence="3 4">
    <name type="scientific">Sporothrix curviconia</name>
    <dbReference type="NCBI Taxonomy" id="1260050"/>
    <lineage>
        <taxon>Eukaryota</taxon>
        <taxon>Fungi</taxon>
        <taxon>Dikarya</taxon>
        <taxon>Ascomycota</taxon>
        <taxon>Pezizomycotina</taxon>
        <taxon>Sordariomycetes</taxon>
        <taxon>Sordariomycetidae</taxon>
        <taxon>Ophiostomatales</taxon>
        <taxon>Ophiostomataceae</taxon>
        <taxon>Sporothrix</taxon>
    </lineage>
</organism>
<comment type="caution">
    <text evidence="3">The sequence shown here is derived from an EMBL/GenBank/DDBJ whole genome shotgun (WGS) entry which is preliminary data.</text>
</comment>
<evidence type="ECO:0000313" key="4">
    <source>
        <dbReference type="Proteomes" id="UP001642405"/>
    </source>
</evidence>
<dbReference type="Pfam" id="PF00135">
    <property type="entry name" value="COesterase"/>
    <property type="match status" value="1"/>
</dbReference>